<dbReference type="SUPFAM" id="SSF143870">
    <property type="entry name" value="PF0523-like"/>
    <property type="match status" value="1"/>
</dbReference>
<reference evidence="1" key="1">
    <citation type="journal article" date="2020" name="ISME J.">
        <title>Gammaproteobacteria mediating utilization of methyl-, sulfur- and petroleum organic compounds in deep ocean hydrothermal plumes.</title>
        <authorList>
            <person name="Zhou Z."/>
            <person name="Liu Y."/>
            <person name="Pan J."/>
            <person name="Cron B.R."/>
            <person name="Toner B.M."/>
            <person name="Anantharaman K."/>
            <person name="Breier J.A."/>
            <person name="Dick G.J."/>
            <person name="Li M."/>
        </authorList>
    </citation>
    <scope>NUCLEOTIDE SEQUENCE</scope>
    <source>
        <strain evidence="1">SZUA-1523</strain>
    </source>
</reference>
<gene>
    <name evidence="1" type="ORF">EYH50_01920</name>
</gene>
<dbReference type="Proteomes" id="UP000600071">
    <property type="component" value="Unassembled WGS sequence"/>
</dbReference>
<dbReference type="InterPro" id="IPR036504">
    <property type="entry name" value="CGI121/TPRKB_sf"/>
</dbReference>
<sequence length="159" mass="17496">MQTLPGVGSVAVKLYCTRHSSSLEQHLRGTWSSGVLASIVPAKLAKQYCAWEIASVVLSAYAARVHGFGIARNPGIDVLLYLAGQRNIARVLNEYGPKHGEHVVVAIAHRAGHDLDISIPGDLEPLDTCTRTECSNRFRITRLAVFPIEERIYRMSESE</sequence>
<accession>A0A832ZW25</accession>
<evidence type="ECO:0000313" key="1">
    <source>
        <dbReference type="EMBL" id="HIQ23789.1"/>
    </source>
</evidence>
<evidence type="ECO:0000313" key="2">
    <source>
        <dbReference type="Proteomes" id="UP000600071"/>
    </source>
</evidence>
<proteinExistence type="predicted"/>
<dbReference type="AlphaFoldDB" id="A0A832ZW25"/>
<name>A0A832ZW25_9CREN</name>
<protein>
    <submittedName>
        <fullName evidence="1">Uncharacterized protein</fullName>
    </submittedName>
</protein>
<dbReference type="EMBL" id="DQVR01000040">
    <property type="protein sequence ID" value="HIQ23789.1"/>
    <property type="molecule type" value="Genomic_DNA"/>
</dbReference>
<organism evidence="1 2">
    <name type="scientific">Pyrodictium delaneyi</name>
    <dbReference type="NCBI Taxonomy" id="1273541"/>
    <lineage>
        <taxon>Archaea</taxon>
        <taxon>Thermoproteota</taxon>
        <taxon>Thermoprotei</taxon>
        <taxon>Desulfurococcales</taxon>
        <taxon>Pyrodictiaceae</taxon>
        <taxon>Pyrodictium</taxon>
    </lineage>
</organism>
<comment type="caution">
    <text evidence="1">The sequence shown here is derived from an EMBL/GenBank/DDBJ whole genome shotgun (WGS) entry which is preliminary data.</text>
</comment>
<dbReference type="Gene3D" id="3.30.2380.10">
    <property type="entry name" value="CGI121/TPRKB"/>
    <property type="match status" value="1"/>
</dbReference>